<dbReference type="CDD" id="cd06222">
    <property type="entry name" value="RNase_H_like"/>
    <property type="match status" value="1"/>
</dbReference>
<proteinExistence type="predicted"/>
<evidence type="ECO:0000313" key="3">
    <source>
        <dbReference type="EMBL" id="GJN09463.1"/>
    </source>
</evidence>
<dbReference type="EMBL" id="BQKI01000016">
    <property type="protein sequence ID" value="GJN09463.1"/>
    <property type="molecule type" value="Genomic_DNA"/>
</dbReference>
<keyword evidence="1" id="KW-0472">Membrane</keyword>
<reference evidence="3" key="2">
    <citation type="submission" date="2021-12" db="EMBL/GenBank/DDBJ databases">
        <title>Resequencing data analysis of finger millet.</title>
        <authorList>
            <person name="Hatakeyama M."/>
            <person name="Aluri S."/>
            <person name="Balachadran M.T."/>
            <person name="Sivarajan S.R."/>
            <person name="Poveda L."/>
            <person name="Shimizu-Inatsugi R."/>
            <person name="Schlapbach R."/>
            <person name="Sreeman S.M."/>
            <person name="Shimizu K.K."/>
        </authorList>
    </citation>
    <scope>NUCLEOTIDE SEQUENCE</scope>
</reference>
<reference evidence="3" key="1">
    <citation type="journal article" date="2018" name="DNA Res.">
        <title>Multiple hybrid de novo genome assembly of finger millet, an orphan allotetraploid crop.</title>
        <authorList>
            <person name="Hatakeyama M."/>
            <person name="Aluri S."/>
            <person name="Balachadran M.T."/>
            <person name="Sivarajan S.R."/>
            <person name="Patrignani A."/>
            <person name="Gruter S."/>
            <person name="Poveda L."/>
            <person name="Shimizu-Inatsugi R."/>
            <person name="Baeten J."/>
            <person name="Francoijs K.J."/>
            <person name="Nataraja K.N."/>
            <person name="Reddy Y.A.N."/>
            <person name="Phadnis S."/>
            <person name="Ravikumar R.L."/>
            <person name="Schlapbach R."/>
            <person name="Sreeman S.M."/>
            <person name="Shimizu K.K."/>
        </authorList>
    </citation>
    <scope>NUCLEOTIDE SEQUENCE</scope>
</reference>
<keyword evidence="4" id="KW-1185">Reference proteome</keyword>
<dbReference type="InterPro" id="IPR052929">
    <property type="entry name" value="RNase_H-like_EbsB-rel"/>
</dbReference>
<feature type="transmembrane region" description="Helical" evidence="1">
    <location>
        <begin position="20"/>
        <end position="45"/>
    </location>
</feature>
<protein>
    <recommendedName>
        <fullName evidence="2">RNase H type-1 domain-containing protein</fullName>
    </recommendedName>
</protein>
<dbReference type="AlphaFoldDB" id="A0AAV5DEW1"/>
<sequence>MQNHCELPVDDDIVNSGPEWLLIMLDYLPANVMANFLMLIWRVCLNACRESRTQMVQGAQRKKVRRVEREWSPQEEGKLKINMDGSFILETREAALGVIIRDQEGQPLLTARRQLFHYKSAEEAEALACLDGVRLAGRWPGCDVILESDCASLVSKLQSVEVDKSLLMVVI</sequence>
<dbReference type="InterPro" id="IPR036397">
    <property type="entry name" value="RNaseH_sf"/>
</dbReference>
<comment type="caution">
    <text evidence="3">The sequence shown here is derived from an EMBL/GenBank/DDBJ whole genome shotgun (WGS) entry which is preliminary data.</text>
</comment>
<dbReference type="InterPro" id="IPR012337">
    <property type="entry name" value="RNaseH-like_sf"/>
</dbReference>
<gene>
    <name evidence="3" type="primary">ga27471</name>
    <name evidence="3" type="ORF">PR202_ga27471</name>
</gene>
<dbReference type="GO" id="GO:0003676">
    <property type="term" value="F:nucleic acid binding"/>
    <property type="evidence" value="ECO:0007669"/>
    <property type="project" value="InterPro"/>
</dbReference>
<organism evidence="3 4">
    <name type="scientific">Eleusine coracana subsp. coracana</name>
    <dbReference type="NCBI Taxonomy" id="191504"/>
    <lineage>
        <taxon>Eukaryota</taxon>
        <taxon>Viridiplantae</taxon>
        <taxon>Streptophyta</taxon>
        <taxon>Embryophyta</taxon>
        <taxon>Tracheophyta</taxon>
        <taxon>Spermatophyta</taxon>
        <taxon>Magnoliopsida</taxon>
        <taxon>Liliopsida</taxon>
        <taxon>Poales</taxon>
        <taxon>Poaceae</taxon>
        <taxon>PACMAD clade</taxon>
        <taxon>Chloridoideae</taxon>
        <taxon>Cynodonteae</taxon>
        <taxon>Eleusininae</taxon>
        <taxon>Eleusine</taxon>
    </lineage>
</organism>
<dbReference type="SUPFAM" id="SSF53098">
    <property type="entry name" value="Ribonuclease H-like"/>
    <property type="match status" value="1"/>
</dbReference>
<dbReference type="InterPro" id="IPR002156">
    <property type="entry name" value="RNaseH_domain"/>
</dbReference>
<dbReference type="Proteomes" id="UP001054889">
    <property type="component" value="Unassembled WGS sequence"/>
</dbReference>
<dbReference type="Gene3D" id="3.30.420.10">
    <property type="entry name" value="Ribonuclease H-like superfamily/Ribonuclease H"/>
    <property type="match status" value="1"/>
</dbReference>
<dbReference type="Pfam" id="PF13456">
    <property type="entry name" value="RVT_3"/>
    <property type="match status" value="1"/>
</dbReference>
<keyword evidence="1" id="KW-1133">Transmembrane helix</keyword>
<evidence type="ECO:0000259" key="2">
    <source>
        <dbReference type="Pfam" id="PF13456"/>
    </source>
</evidence>
<evidence type="ECO:0000256" key="1">
    <source>
        <dbReference type="SAM" id="Phobius"/>
    </source>
</evidence>
<keyword evidence="1" id="KW-0812">Transmembrane</keyword>
<feature type="domain" description="RNase H type-1" evidence="2">
    <location>
        <begin position="82"/>
        <end position="163"/>
    </location>
</feature>
<dbReference type="PANTHER" id="PTHR47074">
    <property type="entry name" value="BNAC02G40300D PROTEIN"/>
    <property type="match status" value="1"/>
</dbReference>
<accession>A0AAV5DEW1</accession>
<name>A0AAV5DEW1_ELECO</name>
<dbReference type="PANTHER" id="PTHR47074:SF11">
    <property type="entry name" value="REVERSE TRANSCRIPTASE-LIKE PROTEIN"/>
    <property type="match status" value="1"/>
</dbReference>
<evidence type="ECO:0000313" key="4">
    <source>
        <dbReference type="Proteomes" id="UP001054889"/>
    </source>
</evidence>
<dbReference type="InterPro" id="IPR044730">
    <property type="entry name" value="RNase_H-like_dom_plant"/>
</dbReference>
<dbReference type="GO" id="GO:0004523">
    <property type="term" value="F:RNA-DNA hybrid ribonuclease activity"/>
    <property type="evidence" value="ECO:0007669"/>
    <property type="project" value="InterPro"/>
</dbReference>